<dbReference type="AlphaFoldDB" id="A0A921MSI0"/>
<protein>
    <submittedName>
        <fullName evidence="4">HlyD family efflux transporter periplasmic adaptor subunit</fullName>
    </submittedName>
</protein>
<keyword evidence="2 3" id="KW-0175">Coiled coil</keyword>
<dbReference type="EMBL" id="DYUD01000026">
    <property type="protein sequence ID" value="HJG89759.1"/>
    <property type="molecule type" value="Genomic_DNA"/>
</dbReference>
<dbReference type="Proteomes" id="UP000757103">
    <property type="component" value="Unassembled WGS sequence"/>
</dbReference>
<sequence>MKKIAVYSIVPLLLASCGNRDDFDATGTFEATEVVVSAEATGRILYFDVEEGDTLVAGRQVGAIDTVQLYLQKLQLERQRASIHSNRPDIAKQASALRSQIAQQERERSRVENLLNDGAATTKQLDDINASIRVLNGQLEALLSNLENNTSALDANASAVDLQIDQVEDRLAKCRIASPIDGSVLVKYSEAGELAAAGRPLMKVADMSRLYLRAYFTSDQLSRLKVGQEVTVVADFGGDQQREYPGRITWIASESEFTPKTIQTRDTRANLVYAVKIAVENDGLLKIGLYGEVRLPEK</sequence>
<organism evidence="4 5">
    <name type="scientific">Barnesiella viscericola</name>
    <dbReference type="NCBI Taxonomy" id="397865"/>
    <lineage>
        <taxon>Bacteria</taxon>
        <taxon>Pseudomonadati</taxon>
        <taxon>Bacteroidota</taxon>
        <taxon>Bacteroidia</taxon>
        <taxon>Bacteroidales</taxon>
        <taxon>Barnesiellaceae</taxon>
        <taxon>Barnesiella</taxon>
    </lineage>
</organism>
<accession>A0A921MSI0</accession>
<reference evidence="4" key="1">
    <citation type="journal article" date="2021" name="PeerJ">
        <title>Extensive microbial diversity within the chicken gut microbiome revealed by metagenomics and culture.</title>
        <authorList>
            <person name="Gilroy R."/>
            <person name="Ravi A."/>
            <person name="Getino M."/>
            <person name="Pursley I."/>
            <person name="Horton D.L."/>
            <person name="Alikhan N.F."/>
            <person name="Baker D."/>
            <person name="Gharbi K."/>
            <person name="Hall N."/>
            <person name="Watson M."/>
            <person name="Adriaenssens E.M."/>
            <person name="Foster-Nyarko E."/>
            <person name="Jarju S."/>
            <person name="Secka A."/>
            <person name="Antonio M."/>
            <person name="Oren A."/>
            <person name="Chaudhuri R.R."/>
            <person name="La Ragione R."/>
            <person name="Hildebrand F."/>
            <person name="Pallen M.J."/>
        </authorList>
    </citation>
    <scope>NUCLEOTIDE SEQUENCE</scope>
    <source>
        <strain evidence="4">CHK121-7720</strain>
    </source>
</reference>
<reference evidence="4" key="2">
    <citation type="submission" date="2021-09" db="EMBL/GenBank/DDBJ databases">
        <authorList>
            <person name="Gilroy R."/>
        </authorList>
    </citation>
    <scope>NUCLEOTIDE SEQUENCE</scope>
    <source>
        <strain evidence="4">CHK121-7720</strain>
    </source>
</reference>
<evidence type="ECO:0000256" key="3">
    <source>
        <dbReference type="SAM" id="Coils"/>
    </source>
</evidence>
<feature type="coiled-coil region" evidence="3">
    <location>
        <begin position="94"/>
        <end position="156"/>
    </location>
</feature>
<comment type="subcellular location">
    <subcellularLocation>
        <location evidence="1">Cell envelope</location>
    </subcellularLocation>
</comment>
<evidence type="ECO:0000313" key="5">
    <source>
        <dbReference type="Proteomes" id="UP000757103"/>
    </source>
</evidence>
<name>A0A921MSI0_9BACT</name>
<evidence type="ECO:0000256" key="1">
    <source>
        <dbReference type="ARBA" id="ARBA00004196"/>
    </source>
</evidence>
<dbReference type="GO" id="GO:0030313">
    <property type="term" value="C:cell envelope"/>
    <property type="evidence" value="ECO:0007669"/>
    <property type="project" value="UniProtKB-SubCell"/>
</dbReference>
<evidence type="ECO:0000313" key="4">
    <source>
        <dbReference type="EMBL" id="HJG89759.1"/>
    </source>
</evidence>
<dbReference type="SUPFAM" id="SSF111369">
    <property type="entry name" value="HlyD-like secretion proteins"/>
    <property type="match status" value="1"/>
</dbReference>
<evidence type="ECO:0000256" key="2">
    <source>
        <dbReference type="ARBA" id="ARBA00023054"/>
    </source>
</evidence>
<gene>
    <name evidence="4" type="ORF">K8U91_09880</name>
</gene>
<dbReference type="PROSITE" id="PS51257">
    <property type="entry name" value="PROKAR_LIPOPROTEIN"/>
    <property type="match status" value="1"/>
</dbReference>
<dbReference type="Gene3D" id="2.40.50.100">
    <property type="match status" value="1"/>
</dbReference>
<proteinExistence type="predicted"/>
<dbReference type="PANTHER" id="PTHR32347">
    <property type="entry name" value="EFFLUX SYSTEM COMPONENT YKNX-RELATED"/>
    <property type="match status" value="1"/>
</dbReference>
<comment type="caution">
    <text evidence="4">The sequence shown here is derived from an EMBL/GenBank/DDBJ whole genome shotgun (WGS) entry which is preliminary data.</text>
</comment>
<dbReference type="Gene3D" id="2.40.30.170">
    <property type="match status" value="1"/>
</dbReference>
<dbReference type="PANTHER" id="PTHR32347:SF23">
    <property type="entry name" value="BLL5650 PROTEIN"/>
    <property type="match status" value="1"/>
</dbReference>
<dbReference type="InterPro" id="IPR050465">
    <property type="entry name" value="UPF0194_transport"/>
</dbReference>